<evidence type="ECO:0000256" key="2">
    <source>
        <dbReference type="ARBA" id="ARBA00023043"/>
    </source>
</evidence>
<dbReference type="InterPro" id="IPR002110">
    <property type="entry name" value="Ankyrin_rpt"/>
</dbReference>
<name>U4L3N6_PYROM</name>
<dbReference type="PROSITE" id="PS50297">
    <property type="entry name" value="ANK_REP_REGION"/>
    <property type="match status" value="5"/>
</dbReference>
<evidence type="ECO:0000256" key="1">
    <source>
        <dbReference type="ARBA" id="ARBA00022737"/>
    </source>
</evidence>
<dbReference type="PANTHER" id="PTHR24201">
    <property type="entry name" value="ANK_REP_REGION DOMAIN-CONTAINING PROTEIN"/>
    <property type="match status" value="1"/>
</dbReference>
<sequence length="322" mass="35738">MASNPGTTTRAPPMFVSQKAKAAPASVDTEQVELRDMIASAPPPQLALKDDIMKLSMHGDDIGLKALLDTGNVSANFQDEEGLTPLHWAAINNRYSAAKLLLDEGADPNSHGGDNDATPAMWAAQRGNYYIVNLLLRNGADPFLCDEAGYNLLHLATFDGNVLLLVLLLHQGIPVDSRDPQNHTALMWAAYKGYANCVDLFLRWGADVRAVDEAGFSALHWALVRGNYGCITKLLEYGVDRFQLNNEGKSPTVVSQELKTEKVWLDALEDTGFDRHCHPKHKPNTFFGIHVNDKDFAMKRFFFFGHFWRFRLSYNVCAICPG</sequence>
<dbReference type="Pfam" id="PF00023">
    <property type="entry name" value="Ank"/>
    <property type="match status" value="1"/>
</dbReference>
<dbReference type="InterPro" id="IPR036770">
    <property type="entry name" value="Ankyrin_rpt-contain_sf"/>
</dbReference>
<dbReference type="OMA" id="GHEQHHP"/>
<feature type="repeat" description="ANK" evidence="3">
    <location>
        <begin position="81"/>
        <end position="113"/>
    </location>
</feature>
<dbReference type="EMBL" id="HF935519">
    <property type="protein sequence ID" value="CCX10193.1"/>
    <property type="molecule type" value="Genomic_DNA"/>
</dbReference>
<dbReference type="InterPro" id="IPR050776">
    <property type="entry name" value="Ank_Repeat/CDKN_Inhibitor"/>
</dbReference>
<dbReference type="SUPFAM" id="SSF48403">
    <property type="entry name" value="Ankyrin repeat"/>
    <property type="match status" value="1"/>
</dbReference>
<dbReference type="AlphaFoldDB" id="U4L3N6"/>
<dbReference type="Pfam" id="PF12796">
    <property type="entry name" value="Ank_2"/>
    <property type="match status" value="2"/>
</dbReference>
<gene>
    <name evidence="4" type="ORF">PCON_09786</name>
</gene>
<feature type="repeat" description="ANK" evidence="3">
    <location>
        <begin position="115"/>
        <end position="147"/>
    </location>
</feature>
<proteinExistence type="predicted"/>
<dbReference type="eggNOG" id="KOG0509">
    <property type="taxonomic scope" value="Eukaryota"/>
</dbReference>
<accession>U4L3N6</accession>
<keyword evidence="4" id="KW-0808">Transferase</keyword>
<reference evidence="4 5" key="1">
    <citation type="journal article" date="2013" name="PLoS Genet.">
        <title>The genome and development-dependent transcriptomes of Pyronema confluens: a window into fungal evolution.</title>
        <authorList>
            <person name="Traeger S."/>
            <person name="Altegoer F."/>
            <person name="Freitag M."/>
            <person name="Gabaldon T."/>
            <person name="Kempken F."/>
            <person name="Kumar A."/>
            <person name="Marcet-Houben M."/>
            <person name="Poggeler S."/>
            <person name="Stajich J.E."/>
            <person name="Nowrousian M."/>
        </authorList>
    </citation>
    <scope>NUCLEOTIDE SEQUENCE [LARGE SCALE GENOMIC DNA]</scope>
    <source>
        <strain evidence="5">CBS 100304</strain>
        <tissue evidence="4">Vegetative mycelium</tissue>
    </source>
</reference>
<keyword evidence="1" id="KW-0677">Repeat</keyword>
<protein>
    <submittedName>
        <fullName evidence="4">Similar to Palmitoyltransferase akr1 acc. no. Q4X251</fullName>
    </submittedName>
</protein>
<keyword evidence="5" id="KW-1185">Reference proteome</keyword>
<feature type="repeat" description="ANK" evidence="3">
    <location>
        <begin position="214"/>
        <end position="246"/>
    </location>
</feature>
<evidence type="ECO:0000256" key="3">
    <source>
        <dbReference type="PROSITE-ProRule" id="PRU00023"/>
    </source>
</evidence>
<dbReference type="Gene3D" id="1.25.40.20">
    <property type="entry name" value="Ankyrin repeat-containing domain"/>
    <property type="match status" value="1"/>
</dbReference>
<evidence type="ECO:0000313" key="5">
    <source>
        <dbReference type="Proteomes" id="UP000018144"/>
    </source>
</evidence>
<dbReference type="GO" id="GO:0016740">
    <property type="term" value="F:transferase activity"/>
    <property type="evidence" value="ECO:0007669"/>
    <property type="project" value="UniProtKB-KW"/>
</dbReference>
<dbReference type="OrthoDB" id="6781668at2759"/>
<keyword evidence="2 3" id="KW-0040">ANK repeat</keyword>
<dbReference type="PROSITE" id="PS50088">
    <property type="entry name" value="ANK_REPEAT"/>
    <property type="match status" value="5"/>
</dbReference>
<dbReference type="Proteomes" id="UP000018144">
    <property type="component" value="Unassembled WGS sequence"/>
</dbReference>
<dbReference type="SMART" id="SM00248">
    <property type="entry name" value="ANK"/>
    <property type="match status" value="5"/>
</dbReference>
<dbReference type="STRING" id="1076935.U4L3N6"/>
<evidence type="ECO:0000313" key="4">
    <source>
        <dbReference type="EMBL" id="CCX10193.1"/>
    </source>
</evidence>
<organism evidence="4 5">
    <name type="scientific">Pyronema omphalodes (strain CBS 100304)</name>
    <name type="common">Pyronema confluens</name>
    <dbReference type="NCBI Taxonomy" id="1076935"/>
    <lineage>
        <taxon>Eukaryota</taxon>
        <taxon>Fungi</taxon>
        <taxon>Dikarya</taxon>
        <taxon>Ascomycota</taxon>
        <taxon>Pezizomycotina</taxon>
        <taxon>Pezizomycetes</taxon>
        <taxon>Pezizales</taxon>
        <taxon>Pyronemataceae</taxon>
        <taxon>Pyronema</taxon>
    </lineage>
</organism>
<feature type="repeat" description="ANK" evidence="3">
    <location>
        <begin position="148"/>
        <end position="180"/>
    </location>
</feature>
<feature type="repeat" description="ANK" evidence="3">
    <location>
        <begin position="181"/>
        <end position="213"/>
    </location>
</feature>